<proteinExistence type="predicted"/>
<dbReference type="Proteomes" id="UP000887565">
    <property type="component" value="Unplaced"/>
</dbReference>
<evidence type="ECO:0000313" key="1">
    <source>
        <dbReference type="Proteomes" id="UP000887565"/>
    </source>
</evidence>
<evidence type="ECO:0000313" key="2">
    <source>
        <dbReference type="WBParaSite" id="nRc.2.0.1.t19737-RA"/>
    </source>
</evidence>
<keyword evidence="1" id="KW-1185">Reference proteome</keyword>
<protein>
    <submittedName>
        <fullName evidence="2">Uncharacterized protein</fullName>
    </submittedName>
</protein>
<dbReference type="WBParaSite" id="nRc.2.0.1.t19737-RA">
    <property type="protein sequence ID" value="nRc.2.0.1.t19737-RA"/>
    <property type="gene ID" value="nRc.2.0.1.g19737"/>
</dbReference>
<reference evidence="2" key="1">
    <citation type="submission" date="2022-11" db="UniProtKB">
        <authorList>
            <consortium name="WormBaseParasite"/>
        </authorList>
    </citation>
    <scope>IDENTIFICATION</scope>
</reference>
<organism evidence="1 2">
    <name type="scientific">Romanomermis culicivorax</name>
    <name type="common">Nematode worm</name>
    <dbReference type="NCBI Taxonomy" id="13658"/>
    <lineage>
        <taxon>Eukaryota</taxon>
        <taxon>Metazoa</taxon>
        <taxon>Ecdysozoa</taxon>
        <taxon>Nematoda</taxon>
        <taxon>Enoplea</taxon>
        <taxon>Dorylaimia</taxon>
        <taxon>Mermithida</taxon>
        <taxon>Mermithoidea</taxon>
        <taxon>Mermithidae</taxon>
        <taxon>Romanomermis</taxon>
    </lineage>
</organism>
<sequence length="11" mass="1331">MEIVQNENQIN</sequence>
<accession>A0A915J209</accession>
<name>A0A915J209_ROMCU</name>